<dbReference type="PANTHER" id="PTHR43301:SF3">
    <property type="entry name" value="ARABINAN ENDO-1,5-ALPHA-L-ARABINOSIDASE A-RELATED"/>
    <property type="match status" value="1"/>
</dbReference>
<sequence>MSLINDARPDQALRSLAPAPAGDPASWGTRNAHDPTVVRDTDGSWYMFSTDAAAGADAVPAGVHVRRSDDLVHWSFVGTALDGVPGPALDWSRAPGLWAPEVVRWPSPAGTDSADDVRWHMYYSASTFGSNTSAIGLAVATRLAGPWEDRGIVVGTRAGVDSQNAIDAAVTLDRSGTPWLTYGSFFSGIYTLPLDASTGRPETPGDLGSLIARRPASVDRAIEGAYIVYRREEDRYVLFSSYDSLFDSYNVRVAVADEISGPYTDLLGHSMTDLYGEPARIGTKVLGSHRFGSDTGWLAPGHNSILVEAGLPGAAETTGDGYRAHEYFMVHHVRFADDPHQHVVQLRRTFFTENGWPVVSPQPFAGAELERLDAPVSLAGPWSVVRLAQESSALVDSVAGTVALAPAVLVVSDPADDAARLFDGEPVTVRLVVDGGVAATGASANAASGTELDAVVFTSWDWANARPALSFSGLAADGVAWFGTRGA</sequence>
<dbReference type="Proteomes" id="UP000246722">
    <property type="component" value="Unassembled WGS sequence"/>
</dbReference>
<accession>A0A317ZWY7</accession>
<evidence type="ECO:0000256" key="1">
    <source>
        <dbReference type="ARBA" id="ARBA00004834"/>
    </source>
</evidence>
<dbReference type="AlphaFoldDB" id="A0A317ZWY7"/>
<keyword evidence="4 7" id="KW-0326">Glycosidase</keyword>
<dbReference type="InterPro" id="IPR023296">
    <property type="entry name" value="Glyco_hydro_beta-prop_sf"/>
</dbReference>
<feature type="active site" description="Proton donor" evidence="5">
    <location>
        <position position="223"/>
    </location>
</feature>
<dbReference type="CDD" id="cd08998">
    <property type="entry name" value="GH43_Arb43a-like"/>
    <property type="match status" value="1"/>
</dbReference>
<dbReference type="RefSeq" id="WP_110126693.1">
    <property type="nucleotide sequence ID" value="NZ_QHLY01000010.1"/>
</dbReference>
<evidence type="ECO:0000256" key="2">
    <source>
        <dbReference type="ARBA" id="ARBA00009865"/>
    </source>
</evidence>
<feature type="region of interest" description="Disordered" evidence="8">
    <location>
        <begin position="1"/>
        <end position="35"/>
    </location>
</feature>
<evidence type="ECO:0000313" key="9">
    <source>
        <dbReference type="EMBL" id="PXA69802.1"/>
    </source>
</evidence>
<dbReference type="SUPFAM" id="SSF75005">
    <property type="entry name" value="Arabinanase/levansucrase/invertase"/>
    <property type="match status" value="1"/>
</dbReference>
<evidence type="ECO:0000256" key="3">
    <source>
        <dbReference type="ARBA" id="ARBA00022801"/>
    </source>
</evidence>
<reference evidence="9 10" key="1">
    <citation type="submission" date="2018-05" db="EMBL/GenBank/DDBJ databases">
        <title>Genetic diversity of glacier-inhabiting Cryobacterium bacteria in China and description of Cryobacterium mengkeensis sp. nov. and Arthrobacter glacialis sp. nov.</title>
        <authorList>
            <person name="Liu Q."/>
            <person name="Xin Y.-H."/>
        </authorList>
    </citation>
    <scope>NUCLEOTIDE SEQUENCE [LARGE SCALE GENOMIC DNA]</scope>
    <source>
        <strain evidence="9 10">SK-1</strain>
    </source>
</reference>
<comment type="similarity">
    <text evidence="2 7">Belongs to the glycosyl hydrolase 43 family.</text>
</comment>
<evidence type="ECO:0000256" key="8">
    <source>
        <dbReference type="SAM" id="MobiDB-lite"/>
    </source>
</evidence>
<dbReference type="GO" id="GO:0004553">
    <property type="term" value="F:hydrolase activity, hydrolyzing O-glycosyl compounds"/>
    <property type="evidence" value="ECO:0007669"/>
    <property type="project" value="InterPro"/>
</dbReference>
<dbReference type="PANTHER" id="PTHR43301">
    <property type="entry name" value="ARABINAN ENDO-1,5-ALPHA-L-ARABINOSIDASE"/>
    <property type="match status" value="1"/>
</dbReference>
<dbReference type="Pfam" id="PF04616">
    <property type="entry name" value="Glyco_hydro_43"/>
    <property type="match status" value="1"/>
</dbReference>
<dbReference type="InterPro" id="IPR006710">
    <property type="entry name" value="Glyco_hydro_43"/>
</dbReference>
<comment type="caution">
    <text evidence="9">The sequence shown here is derived from an EMBL/GenBank/DDBJ whole genome shotgun (WGS) entry which is preliminary data.</text>
</comment>
<feature type="site" description="Important for catalytic activity, responsible for pKa modulation of the active site Glu and correct orientation of both the proton donor and substrate" evidence="6">
    <location>
        <position position="167"/>
    </location>
</feature>
<keyword evidence="3 7" id="KW-0378">Hydrolase</keyword>
<evidence type="ECO:0000256" key="4">
    <source>
        <dbReference type="ARBA" id="ARBA00023295"/>
    </source>
</evidence>
<dbReference type="OrthoDB" id="9759709at2"/>
<comment type="pathway">
    <text evidence="1">Glycan metabolism; L-arabinan degradation.</text>
</comment>
<evidence type="ECO:0000256" key="5">
    <source>
        <dbReference type="PIRSR" id="PIRSR606710-1"/>
    </source>
</evidence>
<evidence type="ECO:0000256" key="6">
    <source>
        <dbReference type="PIRSR" id="PIRSR606710-2"/>
    </source>
</evidence>
<evidence type="ECO:0000313" key="10">
    <source>
        <dbReference type="Proteomes" id="UP000246722"/>
    </source>
</evidence>
<protein>
    <submittedName>
        <fullName evidence="9">Arabinan endo-1,5-alpha-L-arabinosidase</fullName>
    </submittedName>
</protein>
<organism evidence="9 10">
    <name type="scientific">Cryobacterium arcticum</name>
    <dbReference type="NCBI Taxonomy" id="670052"/>
    <lineage>
        <taxon>Bacteria</taxon>
        <taxon>Bacillati</taxon>
        <taxon>Actinomycetota</taxon>
        <taxon>Actinomycetes</taxon>
        <taxon>Micrococcales</taxon>
        <taxon>Microbacteriaceae</taxon>
        <taxon>Cryobacterium</taxon>
    </lineage>
</organism>
<keyword evidence="10" id="KW-1185">Reference proteome</keyword>
<evidence type="ECO:0000256" key="7">
    <source>
        <dbReference type="RuleBase" id="RU361187"/>
    </source>
</evidence>
<name>A0A317ZWY7_9MICO</name>
<proteinExistence type="inferred from homology"/>
<dbReference type="Gene3D" id="2.115.10.20">
    <property type="entry name" value="Glycosyl hydrolase domain, family 43"/>
    <property type="match status" value="1"/>
</dbReference>
<dbReference type="InterPro" id="IPR050727">
    <property type="entry name" value="GH43_arabinanases"/>
</dbReference>
<gene>
    <name evidence="9" type="ORF">CTB96_09495</name>
</gene>
<dbReference type="GO" id="GO:0005975">
    <property type="term" value="P:carbohydrate metabolic process"/>
    <property type="evidence" value="ECO:0007669"/>
    <property type="project" value="InterPro"/>
</dbReference>
<feature type="active site" description="Proton acceptor" evidence="5">
    <location>
        <position position="34"/>
    </location>
</feature>
<dbReference type="EMBL" id="QHLY01000010">
    <property type="protein sequence ID" value="PXA69802.1"/>
    <property type="molecule type" value="Genomic_DNA"/>
</dbReference>